<dbReference type="OrthoDB" id="5800887at2"/>
<dbReference type="EMBL" id="MKEK01000001">
    <property type="protein sequence ID" value="OEY68812.1"/>
    <property type="molecule type" value="Genomic_DNA"/>
</dbReference>
<dbReference type="STRING" id="1628148.BI198_03950"/>
<keyword evidence="5" id="KW-1185">Reference proteome</keyword>
<dbReference type="Gene3D" id="2.20.130.10">
    <property type="entry name" value="CAC2371-like domains"/>
    <property type="match status" value="1"/>
</dbReference>
<reference evidence="5" key="1">
    <citation type="submission" date="2016-09" db="EMBL/GenBank/DDBJ databases">
        <authorList>
            <person name="Wan X."/>
            <person name="Hou S."/>
        </authorList>
    </citation>
    <scope>NUCLEOTIDE SEQUENCE [LARGE SCALE GENOMIC DNA]</scope>
    <source>
        <strain evidence="5">KH87</strain>
    </source>
</reference>
<organism evidence="4 5">
    <name type="scientific">Rheinheimera salexigens</name>
    <dbReference type="NCBI Taxonomy" id="1628148"/>
    <lineage>
        <taxon>Bacteria</taxon>
        <taxon>Pseudomonadati</taxon>
        <taxon>Pseudomonadota</taxon>
        <taxon>Gammaproteobacteria</taxon>
        <taxon>Chromatiales</taxon>
        <taxon>Chromatiaceae</taxon>
        <taxon>Rheinheimera</taxon>
    </lineage>
</organism>
<sequence length="248" mass="28373">MSSSTQLYTDLSHYYDLMCCDINYQQQSQAVMRLNDLFGNSGKSHLDLACGTGPHIRHFIDAGYQSSGLDINQPMLDIAKARCPEAEFILQNMNQFTLDQPVDLITCFLYSLHYNPDIAQLQQCIKQAYNALTPAGLFCFNTVDKLKICNNTAVRHSTTYDNKLFDFESAWFYCDQSDSQALKLNISKTNANVTKHWHDQHSMVAVSFNQLQQLLLPWFEVYILEHDYTSIQQYSGESGNALFVCVKR</sequence>
<feature type="domain" description="Methyltransferase" evidence="3">
    <location>
        <begin position="46"/>
        <end position="136"/>
    </location>
</feature>
<dbReference type="GO" id="GO:0008168">
    <property type="term" value="F:methyltransferase activity"/>
    <property type="evidence" value="ECO:0007669"/>
    <property type="project" value="UniProtKB-KW"/>
</dbReference>
<evidence type="ECO:0000256" key="2">
    <source>
        <dbReference type="ARBA" id="ARBA00022679"/>
    </source>
</evidence>
<proteinExistence type="predicted"/>
<dbReference type="Gene3D" id="3.40.50.150">
    <property type="entry name" value="Vaccinia Virus protein VP39"/>
    <property type="match status" value="1"/>
</dbReference>
<comment type="caution">
    <text evidence="4">The sequence shown here is derived from an EMBL/GenBank/DDBJ whole genome shotgun (WGS) entry which is preliminary data.</text>
</comment>
<keyword evidence="2 4" id="KW-0808">Transferase</keyword>
<evidence type="ECO:0000256" key="1">
    <source>
        <dbReference type="ARBA" id="ARBA00022603"/>
    </source>
</evidence>
<dbReference type="PANTHER" id="PTHR43861">
    <property type="entry name" value="TRANS-ACONITATE 2-METHYLTRANSFERASE-RELATED"/>
    <property type="match status" value="1"/>
</dbReference>
<accession>A0A1E7Q3N7</accession>
<evidence type="ECO:0000313" key="5">
    <source>
        <dbReference type="Proteomes" id="UP000242258"/>
    </source>
</evidence>
<dbReference type="RefSeq" id="WP_070048378.1">
    <property type="nucleotide sequence ID" value="NZ_CBCSDO010000001.1"/>
</dbReference>
<evidence type="ECO:0000259" key="3">
    <source>
        <dbReference type="Pfam" id="PF13649"/>
    </source>
</evidence>
<dbReference type="GO" id="GO:0032259">
    <property type="term" value="P:methylation"/>
    <property type="evidence" value="ECO:0007669"/>
    <property type="project" value="UniProtKB-KW"/>
</dbReference>
<dbReference type="Pfam" id="PF13649">
    <property type="entry name" value="Methyltransf_25"/>
    <property type="match status" value="1"/>
</dbReference>
<dbReference type="CDD" id="cd02440">
    <property type="entry name" value="AdoMet_MTases"/>
    <property type="match status" value="1"/>
</dbReference>
<dbReference type="AlphaFoldDB" id="A0A1E7Q3N7"/>
<gene>
    <name evidence="4" type="ORF">BI198_03950</name>
</gene>
<dbReference type="InterPro" id="IPR041698">
    <property type="entry name" value="Methyltransf_25"/>
</dbReference>
<evidence type="ECO:0000313" key="4">
    <source>
        <dbReference type="EMBL" id="OEY68812.1"/>
    </source>
</evidence>
<keyword evidence="1 4" id="KW-0489">Methyltransferase</keyword>
<protein>
    <submittedName>
        <fullName evidence="4">SAM-dependent methyltransferase</fullName>
    </submittedName>
</protein>
<name>A0A1E7Q3N7_9GAMM</name>
<dbReference type="Proteomes" id="UP000242258">
    <property type="component" value="Unassembled WGS sequence"/>
</dbReference>
<dbReference type="PANTHER" id="PTHR43861:SF1">
    <property type="entry name" value="TRANS-ACONITATE 2-METHYLTRANSFERASE"/>
    <property type="match status" value="1"/>
</dbReference>
<dbReference type="SUPFAM" id="SSF53335">
    <property type="entry name" value="S-adenosyl-L-methionine-dependent methyltransferases"/>
    <property type="match status" value="1"/>
</dbReference>
<dbReference type="InterPro" id="IPR029063">
    <property type="entry name" value="SAM-dependent_MTases_sf"/>
</dbReference>